<dbReference type="STRING" id="115433.SAMN05421835_103291"/>
<dbReference type="Proteomes" id="UP000199025">
    <property type="component" value="Unassembled WGS sequence"/>
</dbReference>
<dbReference type="EMBL" id="FORP01000003">
    <property type="protein sequence ID" value="SFJ16980.1"/>
    <property type="molecule type" value="Genomic_DNA"/>
</dbReference>
<keyword evidence="2" id="KW-1185">Reference proteome</keyword>
<dbReference type="RefSeq" id="WP_091505107.1">
    <property type="nucleotide sequence ID" value="NZ_FORP01000003.1"/>
</dbReference>
<evidence type="ECO:0000313" key="2">
    <source>
        <dbReference type="Proteomes" id="UP000199025"/>
    </source>
</evidence>
<proteinExistence type="predicted"/>
<name>A0A1I3P6K2_9PSEU</name>
<evidence type="ECO:0000313" key="1">
    <source>
        <dbReference type="EMBL" id="SFJ16980.1"/>
    </source>
</evidence>
<gene>
    <name evidence="1" type="ORF">SAMN05421835_103291</name>
</gene>
<reference evidence="1 2" key="1">
    <citation type="submission" date="2016-10" db="EMBL/GenBank/DDBJ databases">
        <authorList>
            <person name="de Groot N.N."/>
        </authorList>
    </citation>
    <scope>NUCLEOTIDE SEQUENCE [LARGE SCALE GENOMIC DNA]</scope>
    <source>
        <strain evidence="1 2">DSM 44468</strain>
    </source>
</reference>
<dbReference type="OrthoDB" id="3296989at2"/>
<protein>
    <submittedName>
        <fullName evidence="1">Uncharacterized protein</fullName>
    </submittedName>
</protein>
<sequence length="92" mass="10205">MADPPRWWKPANTVLIGSPRVGLVIGTMRVLGNGRRHTKVHPVELPVEQRGPPGVPFSQKMGAVERGTPEEFAAAARRCTVFRLENPRPWQG</sequence>
<dbReference type="AlphaFoldDB" id="A0A1I3P6K2"/>
<accession>A0A1I3P6K2</accession>
<organism evidence="1 2">
    <name type="scientific">Amycolatopsis sacchari</name>
    <dbReference type="NCBI Taxonomy" id="115433"/>
    <lineage>
        <taxon>Bacteria</taxon>
        <taxon>Bacillati</taxon>
        <taxon>Actinomycetota</taxon>
        <taxon>Actinomycetes</taxon>
        <taxon>Pseudonocardiales</taxon>
        <taxon>Pseudonocardiaceae</taxon>
        <taxon>Amycolatopsis</taxon>
    </lineage>
</organism>